<sequence>MASYGLKCLVNPDTNGVDDFVDVVIVPGFKTQDVDHFSKFFEQNTPRSRLSVFDYNIENICVLPGLQDIATQLLKAIVELRKGRTESIVFICREIGGLLVKEALTMAILGDIPFQDILTCISCVVSLLGYPHRSHNAHSLHEGLMRLFQLNESPTFNFSPIVVRSLAGLVNDINQRFLETQLPQNIQMMNVWSSHQDPNERIFDPFKTSMPVNLHLNNAELFQRGYSIPHRDLEISFVDELTWLWGSISFLLKIPPTSALSLLLSETHLQIIDVLPPPHQLVGTPRPKLLGSWSAISQSKAFLSWKMNTMATPVVIHDTKNTAATALLIFNHLKEEEPENGLVQFFEFRYWDNRYNRAHAL</sequence>
<organism evidence="1 2">
    <name type="scientific">Cladobotryum mycophilum</name>
    <dbReference type="NCBI Taxonomy" id="491253"/>
    <lineage>
        <taxon>Eukaryota</taxon>
        <taxon>Fungi</taxon>
        <taxon>Dikarya</taxon>
        <taxon>Ascomycota</taxon>
        <taxon>Pezizomycotina</taxon>
        <taxon>Sordariomycetes</taxon>
        <taxon>Hypocreomycetidae</taxon>
        <taxon>Hypocreales</taxon>
        <taxon>Hypocreaceae</taxon>
        <taxon>Cladobotryum</taxon>
    </lineage>
</organism>
<dbReference type="Proteomes" id="UP001338125">
    <property type="component" value="Unassembled WGS sequence"/>
</dbReference>
<evidence type="ECO:0000313" key="1">
    <source>
        <dbReference type="EMBL" id="KAK5992941.1"/>
    </source>
</evidence>
<proteinExistence type="predicted"/>
<protein>
    <submittedName>
        <fullName evidence="1">Uncharacterized protein</fullName>
    </submittedName>
</protein>
<dbReference type="EMBL" id="JAVFKD010000012">
    <property type="protein sequence ID" value="KAK5992941.1"/>
    <property type="molecule type" value="Genomic_DNA"/>
</dbReference>
<gene>
    <name evidence="1" type="ORF">PT974_06366</name>
</gene>
<keyword evidence="2" id="KW-1185">Reference proteome</keyword>
<evidence type="ECO:0000313" key="2">
    <source>
        <dbReference type="Proteomes" id="UP001338125"/>
    </source>
</evidence>
<comment type="caution">
    <text evidence="1">The sequence shown here is derived from an EMBL/GenBank/DDBJ whole genome shotgun (WGS) entry which is preliminary data.</text>
</comment>
<reference evidence="1 2" key="1">
    <citation type="submission" date="2024-01" db="EMBL/GenBank/DDBJ databases">
        <title>Complete genome of Cladobotryum mycophilum ATHUM6906.</title>
        <authorList>
            <person name="Christinaki A.C."/>
            <person name="Myridakis A.I."/>
            <person name="Kouvelis V.N."/>
        </authorList>
    </citation>
    <scope>NUCLEOTIDE SEQUENCE [LARGE SCALE GENOMIC DNA]</scope>
    <source>
        <strain evidence="1 2">ATHUM6906</strain>
    </source>
</reference>
<accession>A0ABR0SMA6</accession>
<name>A0ABR0SMA6_9HYPO</name>